<dbReference type="Gene3D" id="1.10.472.10">
    <property type="entry name" value="Cyclin-like"/>
    <property type="match status" value="1"/>
</dbReference>
<dbReference type="Pfam" id="PF08613">
    <property type="entry name" value="Cyclin"/>
    <property type="match status" value="1"/>
</dbReference>
<dbReference type="InterPro" id="IPR013922">
    <property type="entry name" value="Cyclin_PHO80-like"/>
</dbReference>
<proteinExistence type="predicted"/>
<feature type="compositionally biased region" description="Polar residues" evidence="1">
    <location>
        <begin position="33"/>
        <end position="51"/>
    </location>
</feature>
<evidence type="ECO:0000313" key="2">
    <source>
        <dbReference type="EMBL" id="CAE0404002.1"/>
    </source>
</evidence>
<reference evidence="2" key="1">
    <citation type="submission" date="2021-01" db="EMBL/GenBank/DDBJ databases">
        <authorList>
            <person name="Corre E."/>
            <person name="Pelletier E."/>
            <person name="Niang G."/>
            <person name="Scheremetjew M."/>
            <person name="Finn R."/>
            <person name="Kale V."/>
            <person name="Holt S."/>
            <person name="Cochrane G."/>
            <person name="Meng A."/>
            <person name="Brown T."/>
            <person name="Cohen L."/>
        </authorList>
    </citation>
    <scope>NUCLEOTIDE SEQUENCE</scope>
    <source>
        <strain evidence="2">CCMP127</strain>
    </source>
</reference>
<dbReference type="EMBL" id="HBIM01002506">
    <property type="protein sequence ID" value="CAE0404002.1"/>
    <property type="molecule type" value="Transcribed_RNA"/>
</dbReference>
<gene>
    <name evidence="2" type="ORF">ACOF00016_LOCUS2185</name>
</gene>
<evidence type="ECO:0000256" key="1">
    <source>
        <dbReference type="SAM" id="MobiDB-lite"/>
    </source>
</evidence>
<sequence>MSRIAVRPYNPTKKLSGNNYQAMPYMDSEMRGGNSSSGDGLPQSPASTWKTQSDSSSSPSRQQHQHHHPRKDTGSTAAMSTDSPASDRLLPDPATASPRHYPPSGVSGLSAQLMSSAEEVGRKILPDGYDVEGDHLPDGPNLSIRDMFAQDEYYAEDHVNDNNGEKKNLKTPPTSLGGTPVGPQALPGSPGLDASAAMLGAPSKMTEPVATASKTGVSNGNSILSGNNKKYGRRGKAPPVLYSAIGSLEDPSNQSFQQNRWRNKNAVAKYEFPSAQFIPPVNMTKKISPSNNQKKSGMSELLGDANATKSSTKQEQDSPAKKPQAKTHEALPEAAPTTAAENMELNQGTIKASNLRLPGQTKSDDKRKSVKIAPDASTTQGKKKVIKRPVEQFRPSSDAYTPRMGKKEIKYKPAEKRTPVQQMSSGLGTLSRPNFRDALRRVAMILRQHIVKIERRFERHMTAAGKSGRDGLFMQSMKDEFCEDRFATPTYKVTMVRVPMARGGMVGGLKKVRKKHEIPSESEIYDFAHRLFKSVQLSSECSIVCLIYIERLMEVAKVPLLASTWRPIVMCGLLLASKVWQDLSSWNIEFATVYPQYSLNAIHRLELQFLRMVKWDLYISSTLYAKYYFALRALVSKQDFRQRYNRMVGGVDSVQAAEARKIEERSTLVKEEALLQLSRSM</sequence>
<dbReference type="CDD" id="cd20540">
    <property type="entry name" value="CYCLIN_CCNY_like"/>
    <property type="match status" value="1"/>
</dbReference>
<feature type="region of interest" description="Disordered" evidence="1">
    <location>
        <begin position="281"/>
        <end position="333"/>
    </location>
</feature>
<dbReference type="PANTHER" id="PTHR14248">
    <property type="entry name" value="CYCLIN Y, ISOFORM A"/>
    <property type="match status" value="1"/>
</dbReference>
<feature type="compositionally biased region" description="Basic and acidic residues" evidence="1">
    <location>
        <begin position="155"/>
        <end position="168"/>
    </location>
</feature>
<feature type="region of interest" description="Disordered" evidence="1">
    <location>
        <begin position="1"/>
        <end position="116"/>
    </location>
</feature>
<accession>A0A7S3P0N5</accession>
<dbReference type="AlphaFoldDB" id="A0A7S3P0N5"/>
<feature type="compositionally biased region" description="Polar residues" evidence="1">
    <location>
        <begin position="285"/>
        <end position="296"/>
    </location>
</feature>
<dbReference type="InterPro" id="IPR036915">
    <property type="entry name" value="Cyclin-like_sf"/>
</dbReference>
<feature type="compositionally biased region" description="Low complexity" evidence="1">
    <location>
        <begin position="52"/>
        <end position="62"/>
    </location>
</feature>
<evidence type="ECO:0008006" key="3">
    <source>
        <dbReference type="Google" id="ProtNLM"/>
    </source>
</evidence>
<feature type="compositionally biased region" description="Polar residues" evidence="1">
    <location>
        <begin position="212"/>
        <end position="228"/>
    </location>
</feature>
<feature type="compositionally biased region" description="Polar residues" evidence="1">
    <location>
        <begin position="74"/>
        <end position="84"/>
    </location>
</feature>
<feature type="compositionally biased region" description="Basic and acidic residues" evidence="1">
    <location>
        <begin position="312"/>
        <end position="331"/>
    </location>
</feature>
<name>A0A7S3P0N5_9STRA</name>
<dbReference type="SUPFAM" id="SSF47954">
    <property type="entry name" value="Cyclin-like"/>
    <property type="match status" value="1"/>
</dbReference>
<feature type="region of interest" description="Disordered" evidence="1">
    <location>
        <begin position="153"/>
        <end position="237"/>
    </location>
</feature>
<feature type="region of interest" description="Disordered" evidence="1">
    <location>
        <begin position="348"/>
        <end position="385"/>
    </location>
</feature>
<dbReference type="GO" id="GO:0019901">
    <property type="term" value="F:protein kinase binding"/>
    <property type="evidence" value="ECO:0007669"/>
    <property type="project" value="InterPro"/>
</dbReference>
<organism evidence="2">
    <name type="scientific">Amphora coffeiformis</name>
    <dbReference type="NCBI Taxonomy" id="265554"/>
    <lineage>
        <taxon>Eukaryota</taxon>
        <taxon>Sar</taxon>
        <taxon>Stramenopiles</taxon>
        <taxon>Ochrophyta</taxon>
        <taxon>Bacillariophyta</taxon>
        <taxon>Bacillariophyceae</taxon>
        <taxon>Bacillariophycidae</taxon>
        <taxon>Thalassiophysales</taxon>
        <taxon>Catenulaceae</taxon>
        <taxon>Amphora</taxon>
    </lineage>
</organism>
<protein>
    <recommendedName>
        <fullName evidence="3">Cyclin N-terminal domain-containing protein</fullName>
    </recommendedName>
</protein>